<dbReference type="EMBL" id="GECU01036922">
    <property type="protein sequence ID" value="JAS70784.1"/>
    <property type="molecule type" value="Transcribed_RNA"/>
</dbReference>
<dbReference type="InterPro" id="IPR001739">
    <property type="entry name" value="Methyl_CpG_DNA-bd"/>
</dbReference>
<organism evidence="3">
    <name type="scientific">Homalodisca liturata</name>
    <dbReference type="NCBI Taxonomy" id="320908"/>
    <lineage>
        <taxon>Eukaryota</taxon>
        <taxon>Metazoa</taxon>
        <taxon>Ecdysozoa</taxon>
        <taxon>Arthropoda</taxon>
        <taxon>Hexapoda</taxon>
        <taxon>Insecta</taxon>
        <taxon>Pterygota</taxon>
        <taxon>Neoptera</taxon>
        <taxon>Paraneoptera</taxon>
        <taxon>Hemiptera</taxon>
        <taxon>Auchenorrhyncha</taxon>
        <taxon>Membracoidea</taxon>
        <taxon>Cicadellidae</taxon>
        <taxon>Cicadellinae</taxon>
        <taxon>Proconiini</taxon>
        <taxon>Homalodisca</taxon>
    </lineage>
</organism>
<name>A0A1B6H844_9HEMI</name>
<feature type="region of interest" description="Disordered" evidence="1">
    <location>
        <begin position="29"/>
        <end position="63"/>
    </location>
</feature>
<dbReference type="AlphaFoldDB" id="A0A1B6H844"/>
<feature type="region of interest" description="Disordered" evidence="1">
    <location>
        <begin position="271"/>
        <end position="316"/>
    </location>
</feature>
<accession>A0A1B6H844</accession>
<reference evidence="3" key="1">
    <citation type="submission" date="2015-11" db="EMBL/GenBank/DDBJ databases">
        <title>De novo transcriptome assembly of four potential Pierce s Disease insect vectors from Arizona vineyards.</title>
        <authorList>
            <person name="Tassone E.E."/>
        </authorList>
    </citation>
    <scope>NUCLEOTIDE SEQUENCE</scope>
</reference>
<gene>
    <name evidence="3" type="ORF">g.2765</name>
</gene>
<evidence type="ECO:0000256" key="1">
    <source>
        <dbReference type="SAM" id="MobiDB-lite"/>
    </source>
</evidence>
<proteinExistence type="predicted"/>
<evidence type="ECO:0000313" key="3">
    <source>
        <dbReference type="EMBL" id="JAS70784.1"/>
    </source>
</evidence>
<dbReference type="GO" id="GO:0003682">
    <property type="term" value="F:chromatin binding"/>
    <property type="evidence" value="ECO:0007669"/>
    <property type="project" value="TreeGrafter"/>
</dbReference>
<dbReference type="GO" id="GO:0010369">
    <property type="term" value="C:chromocenter"/>
    <property type="evidence" value="ECO:0007669"/>
    <property type="project" value="TreeGrafter"/>
</dbReference>
<sequence length="354" mass="38534">MSGKPEGRVAPPGLQNVLVYVSGDGLYPSNGSGGSYQAAPAVKQPTQPPRLPQPLPQSQPQQLPSQQFYNVQPSQPPVPQNGYQYSVANYNGQGVRTNPVMGGDVGGNVVFPRGSEAESPCSSLSDQDSVSVSGGVPTYKSPLSVAVPVGWKRLHTNGAVIYVSPSNTALSSLDQVKAYLQTQGTCKCGLECPLNCDIVFNFDPKVATRPWTATSSAPVGDLTKLCNHKRKQLALAANLDHHLDLNSRDGGKKKKRKMVGGYSASVSQLLAQRERDRSKETQQQGWSDVGRDGSPMMAQMQHQSPQSRAVYPPAYNSESHSQQQFYRYAPNCLPQQFYRYAPNCLPQQFYRYAP</sequence>
<dbReference type="SUPFAM" id="SSF54171">
    <property type="entry name" value="DNA-binding domain"/>
    <property type="match status" value="1"/>
</dbReference>
<protein>
    <recommendedName>
        <fullName evidence="2">MBD domain-containing protein</fullName>
    </recommendedName>
</protein>
<feature type="domain" description="MBD" evidence="2">
    <location>
        <begin position="137"/>
        <end position="207"/>
    </location>
</feature>
<dbReference type="PANTHER" id="PTHR16112:SF16">
    <property type="entry name" value="SIX-BANDED, ISOFORM H"/>
    <property type="match status" value="1"/>
</dbReference>
<evidence type="ECO:0000259" key="2">
    <source>
        <dbReference type="PROSITE" id="PS50982"/>
    </source>
</evidence>
<dbReference type="PROSITE" id="PS50982">
    <property type="entry name" value="MBD"/>
    <property type="match status" value="1"/>
</dbReference>
<feature type="compositionally biased region" description="Pro residues" evidence="1">
    <location>
        <begin position="46"/>
        <end position="57"/>
    </location>
</feature>
<dbReference type="SMART" id="SM00391">
    <property type="entry name" value="MBD"/>
    <property type="match status" value="1"/>
</dbReference>
<dbReference type="GO" id="GO:0005634">
    <property type="term" value="C:nucleus"/>
    <property type="evidence" value="ECO:0007669"/>
    <property type="project" value="TreeGrafter"/>
</dbReference>
<dbReference type="PANTHER" id="PTHR16112">
    <property type="entry name" value="METHYL-CPG BINDING PROTEIN, DROSOPHILA"/>
    <property type="match status" value="1"/>
</dbReference>
<dbReference type="InterPro" id="IPR016177">
    <property type="entry name" value="DNA-bd_dom_sf"/>
</dbReference>
<dbReference type="GO" id="GO:0003677">
    <property type="term" value="F:DNA binding"/>
    <property type="evidence" value="ECO:0007669"/>
    <property type="project" value="InterPro"/>
</dbReference>
<feature type="non-terminal residue" evidence="3">
    <location>
        <position position="354"/>
    </location>
</feature>